<feature type="transmembrane region" description="Helical" evidence="2">
    <location>
        <begin position="87"/>
        <end position="107"/>
    </location>
</feature>
<dbReference type="EMBL" id="ML170171">
    <property type="protein sequence ID" value="TDL23144.1"/>
    <property type="molecule type" value="Genomic_DNA"/>
</dbReference>
<reference evidence="3 4" key="1">
    <citation type="submission" date="2018-06" db="EMBL/GenBank/DDBJ databases">
        <title>A transcriptomic atlas of mushroom development highlights an independent origin of complex multicellularity.</title>
        <authorList>
            <consortium name="DOE Joint Genome Institute"/>
            <person name="Krizsan K."/>
            <person name="Almasi E."/>
            <person name="Merenyi Z."/>
            <person name="Sahu N."/>
            <person name="Viragh M."/>
            <person name="Koszo T."/>
            <person name="Mondo S."/>
            <person name="Kiss B."/>
            <person name="Balint B."/>
            <person name="Kues U."/>
            <person name="Barry K."/>
            <person name="Hegedus J.C."/>
            <person name="Henrissat B."/>
            <person name="Johnson J."/>
            <person name="Lipzen A."/>
            <person name="Ohm R."/>
            <person name="Nagy I."/>
            <person name="Pangilinan J."/>
            <person name="Yan J."/>
            <person name="Xiong Y."/>
            <person name="Grigoriev I.V."/>
            <person name="Hibbett D.S."/>
            <person name="Nagy L.G."/>
        </authorList>
    </citation>
    <scope>NUCLEOTIDE SEQUENCE [LARGE SCALE GENOMIC DNA]</scope>
    <source>
        <strain evidence="3 4">SZMC22713</strain>
    </source>
</reference>
<dbReference type="STRING" id="50990.A0A4Y7Q6E6"/>
<keyword evidence="2" id="KW-0472">Membrane</keyword>
<accession>A0A4Y7Q6E6</accession>
<dbReference type="VEuPathDB" id="FungiDB:BD410DRAFT_169797"/>
<evidence type="ECO:0000313" key="4">
    <source>
        <dbReference type="Proteomes" id="UP000294933"/>
    </source>
</evidence>
<evidence type="ECO:0000256" key="1">
    <source>
        <dbReference type="SAM" id="MobiDB-lite"/>
    </source>
</evidence>
<evidence type="ECO:0000313" key="3">
    <source>
        <dbReference type="EMBL" id="TDL23144.1"/>
    </source>
</evidence>
<dbReference type="AlphaFoldDB" id="A0A4Y7Q6E6"/>
<keyword evidence="4" id="KW-1185">Reference proteome</keyword>
<feature type="transmembrane region" description="Helical" evidence="2">
    <location>
        <begin position="170"/>
        <end position="192"/>
    </location>
</feature>
<gene>
    <name evidence="3" type="ORF">BD410DRAFT_169797</name>
</gene>
<dbReference type="Proteomes" id="UP000294933">
    <property type="component" value="Unassembled WGS sequence"/>
</dbReference>
<evidence type="ECO:0000256" key="2">
    <source>
        <dbReference type="SAM" id="Phobius"/>
    </source>
</evidence>
<feature type="transmembrane region" description="Helical" evidence="2">
    <location>
        <begin position="245"/>
        <end position="263"/>
    </location>
</feature>
<keyword evidence="2" id="KW-1133">Transmembrane helix</keyword>
<organism evidence="3 4">
    <name type="scientific">Rickenella mellea</name>
    <dbReference type="NCBI Taxonomy" id="50990"/>
    <lineage>
        <taxon>Eukaryota</taxon>
        <taxon>Fungi</taxon>
        <taxon>Dikarya</taxon>
        <taxon>Basidiomycota</taxon>
        <taxon>Agaricomycotina</taxon>
        <taxon>Agaricomycetes</taxon>
        <taxon>Hymenochaetales</taxon>
        <taxon>Rickenellaceae</taxon>
        <taxon>Rickenella</taxon>
    </lineage>
</organism>
<feature type="transmembrane region" description="Helical" evidence="2">
    <location>
        <begin position="213"/>
        <end position="239"/>
    </location>
</feature>
<proteinExistence type="predicted"/>
<protein>
    <recommendedName>
        <fullName evidence="5">G-protein coupled receptors family 1 profile domain-containing protein</fullName>
    </recommendedName>
</protein>
<keyword evidence="2" id="KW-0812">Transmembrane</keyword>
<feature type="transmembrane region" description="Helical" evidence="2">
    <location>
        <begin position="49"/>
        <end position="67"/>
    </location>
</feature>
<name>A0A4Y7Q6E6_9AGAM</name>
<feature type="compositionally biased region" description="Low complexity" evidence="1">
    <location>
        <begin position="280"/>
        <end position="292"/>
    </location>
</feature>
<evidence type="ECO:0008006" key="5">
    <source>
        <dbReference type="Google" id="ProtNLM"/>
    </source>
</evidence>
<sequence length="318" mass="35404">MSAPGNIYQRPEFATEFAVLHMAGGHVGLPLFVATMLLSKRVYGHYTMINYCIIWIVFSIVFCLTVYDRHKNYSGAGASLCYVQAAMTQGAVPMATTGHVFLVIHIWEGLRMTPIAWTAQNPKIWRAICVVSPYTVFAIFALVTGIALAQNPSLITRDGAFFCSLDHHPINFIVPSYAAILLLGSLIFEGFIVTKLVRHWRYFRQSRKVSKSVLSLITRVGLFSLYSIVVFGASAAFLAQTAATWPYMIEASLPTAAFVIFGTRPDVWKVWLFWRKDDPPQSQSTRSPSRTRASVSMPRFELKTKEGAGSTEDTATLV</sequence>
<feature type="region of interest" description="Disordered" evidence="1">
    <location>
        <begin position="278"/>
        <end position="298"/>
    </location>
</feature>
<feature type="transmembrane region" description="Helical" evidence="2">
    <location>
        <begin position="18"/>
        <end position="37"/>
    </location>
</feature>
<feature type="transmembrane region" description="Helical" evidence="2">
    <location>
        <begin position="127"/>
        <end position="150"/>
    </location>
</feature>
<dbReference type="OrthoDB" id="3046318at2759"/>